<name>A0A2N9GE65_FAGSY</name>
<dbReference type="PANTHER" id="PTHR11017:SF559">
    <property type="entry name" value="DISEASE RESISTANCE PROTEIN CHL1"/>
    <property type="match status" value="1"/>
</dbReference>
<dbReference type="InterPro" id="IPR058192">
    <property type="entry name" value="WHD_ROQ1-like"/>
</dbReference>
<dbReference type="InterPro" id="IPR055414">
    <property type="entry name" value="LRR_R13L4/SHOC2-like"/>
</dbReference>
<keyword evidence="4" id="KW-0611">Plant defense</keyword>
<evidence type="ECO:0000259" key="11">
    <source>
        <dbReference type="Pfam" id="PF23598"/>
    </source>
</evidence>
<evidence type="ECO:0000256" key="2">
    <source>
        <dbReference type="ARBA" id="ARBA00022614"/>
    </source>
</evidence>
<proteinExistence type="predicted"/>
<dbReference type="PANTHER" id="PTHR11017">
    <property type="entry name" value="LEUCINE-RICH REPEAT-CONTAINING PROTEIN"/>
    <property type="match status" value="1"/>
</dbReference>
<protein>
    <recommendedName>
        <fullName evidence="1">ADP-ribosyl cyclase/cyclic ADP-ribose hydrolase</fullName>
        <ecNumber evidence="1">3.2.2.6</ecNumber>
    </recommendedName>
</protein>
<dbReference type="Pfam" id="PF23282">
    <property type="entry name" value="WHD_ROQ1"/>
    <property type="match status" value="1"/>
</dbReference>
<keyword evidence="5" id="KW-0520">NAD</keyword>
<dbReference type="PRINTS" id="PR00364">
    <property type="entry name" value="DISEASERSIST"/>
</dbReference>
<accession>A0A2N9GE65</accession>
<feature type="domain" description="Disease resistance protein Roq1-like winged-helix" evidence="10">
    <location>
        <begin position="266"/>
        <end position="332"/>
    </location>
</feature>
<evidence type="ECO:0000256" key="1">
    <source>
        <dbReference type="ARBA" id="ARBA00011982"/>
    </source>
</evidence>
<dbReference type="Pfam" id="PF00931">
    <property type="entry name" value="NB-ARC"/>
    <property type="match status" value="1"/>
</dbReference>
<dbReference type="InterPro" id="IPR045344">
    <property type="entry name" value="C-JID"/>
</dbReference>
<evidence type="ECO:0000313" key="12">
    <source>
        <dbReference type="EMBL" id="SPC97659.1"/>
    </source>
</evidence>
<evidence type="ECO:0000259" key="10">
    <source>
        <dbReference type="Pfam" id="PF23282"/>
    </source>
</evidence>
<comment type="catalytic activity">
    <reaction evidence="6">
        <text>NAD(+) + H2O = ADP-D-ribose + nicotinamide + H(+)</text>
        <dbReference type="Rhea" id="RHEA:16301"/>
        <dbReference type="ChEBI" id="CHEBI:15377"/>
        <dbReference type="ChEBI" id="CHEBI:15378"/>
        <dbReference type="ChEBI" id="CHEBI:17154"/>
        <dbReference type="ChEBI" id="CHEBI:57540"/>
        <dbReference type="ChEBI" id="CHEBI:57967"/>
        <dbReference type="EC" id="3.2.2.6"/>
    </reaction>
    <physiologicalReaction direction="left-to-right" evidence="6">
        <dbReference type="Rhea" id="RHEA:16302"/>
    </physiologicalReaction>
</comment>
<dbReference type="Pfam" id="PF23598">
    <property type="entry name" value="LRR_14"/>
    <property type="match status" value="1"/>
</dbReference>
<feature type="domain" description="Disease resistance R13L4/SHOC-2-like LRR" evidence="11">
    <location>
        <begin position="548"/>
        <end position="703"/>
    </location>
</feature>
<evidence type="ECO:0000256" key="4">
    <source>
        <dbReference type="ARBA" id="ARBA00022821"/>
    </source>
</evidence>
<dbReference type="GO" id="GO:0051707">
    <property type="term" value="P:response to other organism"/>
    <property type="evidence" value="ECO:0007669"/>
    <property type="project" value="UniProtKB-ARBA"/>
</dbReference>
<dbReference type="Pfam" id="PF20160">
    <property type="entry name" value="C-JID"/>
    <property type="match status" value="1"/>
</dbReference>
<dbReference type="InterPro" id="IPR042197">
    <property type="entry name" value="Apaf_helical"/>
</dbReference>
<dbReference type="EMBL" id="OIVN01001786">
    <property type="protein sequence ID" value="SPC97659.1"/>
    <property type="molecule type" value="Genomic_DNA"/>
</dbReference>
<dbReference type="GO" id="GO:0061809">
    <property type="term" value="F:NAD+ nucleosidase activity, cyclic ADP-ribose generating"/>
    <property type="evidence" value="ECO:0007669"/>
    <property type="project" value="UniProtKB-EC"/>
</dbReference>
<keyword evidence="3" id="KW-0677">Repeat</keyword>
<dbReference type="SUPFAM" id="SSF52540">
    <property type="entry name" value="P-loop containing nucleoside triphosphate hydrolases"/>
    <property type="match status" value="1"/>
</dbReference>
<evidence type="ECO:0000259" key="9">
    <source>
        <dbReference type="Pfam" id="PF20160"/>
    </source>
</evidence>
<dbReference type="Gene3D" id="1.10.8.430">
    <property type="entry name" value="Helical domain of apoptotic protease-activating factors"/>
    <property type="match status" value="1"/>
</dbReference>
<feature type="region of interest" description="Disordered" evidence="7">
    <location>
        <begin position="46"/>
        <end position="70"/>
    </location>
</feature>
<evidence type="ECO:0000259" key="8">
    <source>
        <dbReference type="Pfam" id="PF00931"/>
    </source>
</evidence>
<evidence type="ECO:0000256" key="6">
    <source>
        <dbReference type="ARBA" id="ARBA00047304"/>
    </source>
</evidence>
<gene>
    <name evidence="12" type="ORF">FSB_LOCUS25541</name>
</gene>
<dbReference type="GO" id="GO:0043531">
    <property type="term" value="F:ADP binding"/>
    <property type="evidence" value="ECO:0007669"/>
    <property type="project" value="InterPro"/>
</dbReference>
<organism evidence="12">
    <name type="scientific">Fagus sylvatica</name>
    <name type="common">Beechnut</name>
    <dbReference type="NCBI Taxonomy" id="28930"/>
    <lineage>
        <taxon>Eukaryota</taxon>
        <taxon>Viridiplantae</taxon>
        <taxon>Streptophyta</taxon>
        <taxon>Embryophyta</taxon>
        <taxon>Tracheophyta</taxon>
        <taxon>Spermatophyta</taxon>
        <taxon>Magnoliopsida</taxon>
        <taxon>eudicotyledons</taxon>
        <taxon>Gunneridae</taxon>
        <taxon>Pentapetalae</taxon>
        <taxon>rosids</taxon>
        <taxon>fabids</taxon>
        <taxon>Fagales</taxon>
        <taxon>Fagaceae</taxon>
        <taxon>Fagus</taxon>
    </lineage>
</organism>
<dbReference type="EC" id="3.2.2.6" evidence="1"/>
<dbReference type="InterPro" id="IPR032675">
    <property type="entry name" value="LRR_dom_sf"/>
</dbReference>
<feature type="domain" description="NB-ARC" evidence="8">
    <location>
        <begin position="156"/>
        <end position="192"/>
    </location>
</feature>
<dbReference type="InterPro" id="IPR044974">
    <property type="entry name" value="Disease_R_plants"/>
</dbReference>
<dbReference type="InterPro" id="IPR002182">
    <property type="entry name" value="NB-ARC"/>
</dbReference>
<dbReference type="InterPro" id="IPR027417">
    <property type="entry name" value="P-loop_NTPase"/>
</dbReference>
<evidence type="ECO:0000256" key="5">
    <source>
        <dbReference type="ARBA" id="ARBA00023027"/>
    </source>
</evidence>
<evidence type="ECO:0000256" key="3">
    <source>
        <dbReference type="ARBA" id="ARBA00022737"/>
    </source>
</evidence>
<dbReference type="InterPro" id="IPR003591">
    <property type="entry name" value="Leu-rich_rpt_typical-subtyp"/>
</dbReference>
<dbReference type="SMART" id="SM00369">
    <property type="entry name" value="LRR_TYP"/>
    <property type="match status" value="4"/>
</dbReference>
<dbReference type="AlphaFoldDB" id="A0A2N9GE65"/>
<keyword evidence="2" id="KW-0433">Leucine-rich repeat</keyword>
<feature type="domain" description="C-JID" evidence="9">
    <location>
        <begin position="767"/>
        <end position="899"/>
    </location>
</feature>
<evidence type="ECO:0000256" key="7">
    <source>
        <dbReference type="SAM" id="MobiDB-lite"/>
    </source>
</evidence>
<dbReference type="SUPFAM" id="SSF52058">
    <property type="entry name" value="L domain-like"/>
    <property type="match status" value="1"/>
</dbReference>
<reference evidence="12" key="1">
    <citation type="submission" date="2018-02" db="EMBL/GenBank/DDBJ databases">
        <authorList>
            <person name="Cohen D.B."/>
            <person name="Kent A.D."/>
        </authorList>
    </citation>
    <scope>NUCLEOTIDE SEQUENCE</scope>
</reference>
<dbReference type="Gene3D" id="3.80.10.10">
    <property type="entry name" value="Ribonuclease Inhibitor"/>
    <property type="match status" value="2"/>
</dbReference>
<sequence>MGSGRFTKEEWFQPKVKRESEGNIREERQPDLWWLLLFSHSRRETNGKFTGKEKSQTTAKRQPEENVNKEDADQTYGGYYSFCTIDESRARRIHQKGKISTRGKKVFWRQRKQRHESEFIQHIVKVILQKITSKFSSVTKNLVGIDSPLDELITAYLDLGNNVCMMGICGMGGLGKTTLARAVYDKFRSHFEAFKNEQPKEGYMQLSQDVVDYANGLPLALVLLGSFLVGRTMEVWQSALDSFKKIPKGDIYDILKVSYDGLEEMWKEIFLDIACFFRGETKDRVIEILENCGFDVRIGISVLMDKSLLSIENEKLWMHDLLQEMGREIVCRESHAEPGKRSRLWLEEDLFHVLTNDTATEAIQAIVLINSNPWKEGYLNFEDFLEPFSKMCNLRLLIIHHVHIPNGLNHLPNDLRFLELEFFGTEEFVKRNLQISRVKYLWDGVKCFDKLKCINLSNSLLVQTPDFTGLPRLESLDLSWCTNLVEIHPSIGQLRRLVILDLKGCRSLFNFPSMTTEMESLKILNLCYCSKISKIPEFKGIMKSLSELNLRNTTIEKLPFSIECLTALTILNLENCKKLECLPSNIDSLRSLEKLILSNCSKLSYLPENFWKMKCLKELELSRMSGLEGIGFNGIGCLSSLKHLTLSWNSFVNLPATASISQLSKLEALDLYNCHNLQSLPELPSTVRYINAHECYSLQPSPALRRLRSSSQLRKRRRRYRYNESSGGVAFTILNRYLQALLGQKTGYETSTERKEDGSGTAFQIIIPGFEIPRWITHQSFGKSLRIELPPNWCNSRWIGFTLCALLEGQSLYTSLRFSEAFGFSVRVIALGDSHYDTETFFRTTYCSGHIWLLYLSRDDWFATVQNGECSQIEVVFGTSTIDSTVLKCGVSLVYQQHEEEFNQTIAQCDSNGVISYEAVLRKLKASSLHSMPMSHYFVVKWDEIALKVTPSPQV</sequence>
<dbReference type="GO" id="GO:0006952">
    <property type="term" value="P:defense response"/>
    <property type="evidence" value="ECO:0007669"/>
    <property type="project" value="UniProtKB-KW"/>
</dbReference>